<dbReference type="EMBL" id="JWZX01003000">
    <property type="protein sequence ID" value="KOO25262.1"/>
    <property type="molecule type" value="Genomic_DNA"/>
</dbReference>
<gene>
    <name evidence="1" type="ORF">Ctob_012290</name>
</gene>
<reference evidence="2" key="1">
    <citation type="journal article" date="2015" name="PLoS Genet.">
        <title>Genome Sequence and Transcriptome Analyses of Chrysochromulina tobin: Metabolic Tools for Enhanced Algal Fitness in the Prominent Order Prymnesiales (Haptophyceae).</title>
        <authorList>
            <person name="Hovde B.T."/>
            <person name="Deodato C.R."/>
            <person name="Hunsperger H.M."/>
            <person name="Ryken S.A."/>
            <person name="Yost W."/>
            <person name="Jha R.K."/>
            <person name="Patterson J."/>
            <person name="Monnat R.J. Jr."/>
            <person name="Barlow S.B."/>
            <person name="Starkenburg S.R."/>
            <person name="Cattolico R.A."/>
        </authorList>
    </citation>
    <scope>NUCLEOTIDE SEQUENCE</scope>
    <source>
        <strain evidence="2">CCMP291</strain>
    </source>
</reference>
<evidence type="ECO:0000313" key="2">
    <source>
        <dbReference type="Proteomes" id="UP000037460"/>
    </source>
</evidence>
<sequence>MALPAALLAPACNASANATETRRPKVRAGKLSRLDKRHSNVTSPDQLMRSSSVWHGVAHSDFFSADWRSVGTMFVLAALTLPHPFAIVESGNFCGGVTGYFAILKRALCPSCQYLSLDPGGYRRKRHVKFTCNRLSLEWLGLSEHVRFVDEPSPALELEQPVGFVYYDGGKVRFCNAPLQAYLEDKSMVGALIGLDDVWQAGAMPHAMGHHGQIMFVHEMVQSGDWTPLLLPAASKSGGVRAALYEDVVREMQRYGAAPDTLSSTAALFPENSKQALLVKRRSRFGAGAAGAAEDVLDGLRIALVQRGGPELAVHWIPLPSATS</sequence>
<organism evidence="1 2">
    <name type="scientific">Chrysochromulina tobinii</name>
    <dbReference type="NCBI Taxonomy" id="1460289"/>
    <lineage>
        <taxon>Eukaryota</taxon>
        <taxon>Haptista</taxon>
        <taxon>Haptophyta</taxon>
        <taxon>Prymnesiophyceae</taxon>
        <taxon>Prymnesiales</taxon>
        <taxon>Chrysochromulinaceae</taxon>
        <taxon>Chrysochromulina</taxon>
    </lineage>
</organism>
<comment type="caution">
    <text evidence="1">The sequence shown here is derived from an EMBL/GenBank/DDBJ whole genome shotgun (WGS) entry which is preliminary data.</text>
</comment>
<protein>
    <submittedName>
        <fullName evidence="1">Uncharacterized protein</fullName>
    </submittedName>
</protein>
<evidence type="ECO:0000313" key="1">
    <source>
        <dbReference type="EMBL" id="KOO25262.1"/>
    </source>
</evidence>
<keyword evidence="2" id="KW-1185">Reference proteome</keyword>
<dbReference type="OrthoDB" id="10649148at2759"/>
<name>A0A0M0JFV9_9EUKA</name>
<proteinExistence type="predicted"/>
<accession>A0A0M0JFV9</accession>
<dbReference type="AlphaFoldDB" id="A0A0M0JFV9"/>
<dbReference type="Proteomes" id="UP000037460">
    <property type="component" value="Unassembled WGS sequence"/>
</dbReference>